<dbReference type="InterPro" id="IPR015421">
    <property type="entry name" value="PyrdxlP-dep_Trfase_major"/>
</dbReference>
<dbReference type="EMBL" id="JAFEUM010000007">
    <property type="protein sequence ID" value="MBM7037926.1"/>
    <property type="molecule type" value="Genomic_DNA"/>
</dbReference>
<comment type="similarity">
    <text evidence="3">Belongs to the class-II pyridoxal-phosphate-dependent aminotransferase family. Histidinol-phosphate aminotransferase subfamily.</text>
</comment>
<evidence type="ECO:0000256" key="4">
    <source>
        <dbReference type="ARBA" id="ARBA00011738"/>
    </source>
</evidence>
<gene>
    <name evidence="14" type="primary">hisC</name>
    <name evidence="14" type="ORF">JQC93_16105</name>
</gene>
<dbReference type="Gene3D" id="3.40.640.10">
    <property type="entry name" value="Type I PLP-dependent aspartate aminotransferase-like (Major domain)"/>
    <property type="match status" value="1"/>
</dbReference>
<feature type="domain" description="Aminotransferase class I/classII large" evidence="13">
    <location>
        <begin position="46"/>
        <end position="355"/>
    </location>
</feature>
<dbReference type="SUPFAM" id="SSF53383">
    <property type="entry name" value="PLP-dependent transferases"/>
    <property type="match status" value="1"/>
</dbReference>
<dbReference type="Gene3D" id="3.90.1150.10">
    <property type="entry name" value="Aspartate Aminotransferase, domain 1"/>
    <property type="match status" value="1"/>
</dbReference>
<protein>
    <recommendedName>
        <fullName evidence="5">histidinol-phosphate transaminase</fullName>
        <ecNumber evidence="5">2.6.1.9</ecNumber>
    </recommendedName>
</protein>
<dbReference type="InterPro" id="IPR015424">
    <property type="entry name" value="PyrdxlP-dep_Trfase"/>
</dbReference>
<dbReference type="PANTHER" id="PTHR42885:SF2">
    <property type="entry name" value="HISTIDINOL-PHOSPHATE AMINOTRANSFERASE"/>
    <property type="match status" value="1"/>
</dbReference>
<proteinExistence type="inferred from homology"/>
<evidence type="ECO:0000256" key="3">
    <source>
        <dbReference type="ARBA" id="ARBA00007970"/>
    </source>
</evidence>
<dbReference type="NCBIfam" id="TIGR01141">
    <property type="entry name" value="hisC"/>
    <property type="match status" value="1"/>
</dbReference>
<evidence type="ECO:0000313" key="15">
    <source>
        <dbReference type="Proteomes" id="UP000809621"/>
    </source>
</evidence>
<dbReference type="InterPro" id="IPR004839">
    <property type="entry name" value="Aminotransferase_I/II_large"/>
</dbReference>
<evidence type="ECO:0000256" key="6">
    <source>
        <dbReference type="ARBA" id="ARBA00022576"/>
    </source>
</evidence>
<reference evidence="14 15" key="1">
    <citation type="submission" date="2021-02" db="EMBL/GenBank/DDBJ databases">
        <authorList>
            <person name="Park J.-S."/>
        </authorList>
    </citation>
    <scope>NUCLEOTIDE SEQUENCE [LARGE SCALE GENOMIC DNA]</scope>
    <source>
        <strain evidence="14 15">188UL20-2</strain>
    </source>
</reference>
<accession>A0ABS2HMK8</accession>
<evidence type="ECO:0000259" key="13">
    <source>
        <dbReference type="Pfam" id="PF00155"/>
    </source>
</evidence>
<keyword evidence="9 12" id="KW-0663">Pyridoxal phosphate</keyword>
<evidence type="ECO:0000256" key="5">
    <source>
        <dbReference type="ARBA" id="ARBA00012748"/>
    </source>
</evidence>
<dbReference type="PROSITE" id="PS00599">
    <property type="entry name" value="AA_TRANSFER_CLASS_2"/>
    <property type="match status" value="1"/>
</dbReference>
<comment type="caution">
    <text evidence="14">The sequence shown here is derived from an EMBL/GenBank/DDBJ whole genome shotgun (WGS) entry which is preliminary data.</text>
</comment>
<evidence type="ECO:0000256" key="12">
    <source>
        <dbReference type="RuleBase" id="RU003693"/>
    </source>
</evidence>
<keyword evidence="8 14" id="KW-0808">Transferase</keyword>
<evidence type="ECO:0000256" key="8">
    <source>
        <dbReference type="ARBA" id="ARBA00022679"/>
    </source>
</evidence>
<dbReference type="Pfam" id="PF00155">
    <property type="entry name" value="Aminotran_1_2"/>
    <property type="match status" value="1"/>
</dbReference>
<sequence length="370" mass="40884">MHSDSSQTPRNPASLAPKAIQKLIPYQSARRIGGEGNVWLNANELEHAIDFGQQSEENRYPDFLPQTLASAYQQYAQTTHPVVAVRGADEAIDLIIRSFCQPQKDSIVISSPTYAMYQFCADAFYIDCIDVPLTEQFSLNTEALAQQAATSKVIFVCNPNNPTGNAHSIESIEQLLKQVDGQALVVVDEAYIEFSESSSAVGLIADYPNLVVIRTLSKAFSLAATRLGFIIASPQVMSIIERLIAPYPIPDCAATIGLAALSDAGIQKMLDATKALLVTKQRFIESIKQLEVIDKIVDSHTNFVLLHSRSPLSLFEFLKQHGVVTRNQDHEPALRDHVRITIGSDTSMQLVETLIAQYNQHYLQQGRVEQ</sequence>
<dbReference type="EC" id="2.6.1.9" evidence="5"/>
<keyword evidence="10" id="KW-0368">Histidine biosynthesis</keyword>
<dbReference type="Proteomes" id="UP000809621">
    <property type="component" value="Unassembled WGS sequence"/>
</dbReference>
<evidence type="ECO:0000256" key="7">
    <source>
        <dbReference type="ARBA" id="ARBA00022605"/>
    </source>
</evidence>
<dbReference type="PANTHER" id="PTHR42885">
    <property type="entry name" value="HISTIDINOL-PHOSPHATE AMINOTRANSFERASE-RELATED"/>
    <property type="match status" value="1"/>
</dbReference>
<evidence type="ECO:0000256" key="1">
    <source>
        <dbReference type="ARBA" id="ARBA00001933"/>
    </source>
</evidence>
<comment type="catalytic activity">
    <reaction evidence="11">
        <text>L-histidinol phosphate + 2-oxoglutarate = 3-(imidazol-4-yl)-2-oxopropyl phosphate + L-glutamate</text>
        <dbReference type="Rhea" id="RHEA:23744"/>
        <dbReference type="ChEBI" id="CHEBI:16810"/>
        <dbReference type="ChEBI" id="CHEBI:29985"/>
        <dbReference type="ChEBI" id="CHEBI:57766"/>
        <dbReference type="ChEBI" id="CHEBI:57980"/>
        <dbReference type="EC" id="2.6.1.9"/>
    </reaction>
</comment>
<dbReference type="InterPro" id="IPR005861">
    <property type="entry name" value="HisP_aminotrans"/>
</dbReference>
<comment type="subunit">
    <text evidence="4">Homodimer.</text>
</comment>
<comment type="cofactor">
    <cofactor evidence="1 12">
        <name>pyridoxal 5'-phosphate</name>
        <dbReference type="ChEBI" id="CHEBI:597326"/>
    </cofactor>
</comment>
<comment type="pathway">
    <text evidence="2">Amino-acid biosynthesis; L-histidine biosynthesis; L-histidine from 5-phospho-alpha-D-ribose 1-diphosphate: step 7/9.</text>
</comment>
<dbReference type="InterPro" id="IPR015422">
    <property type="entry name" value="PyrdxlP-dep_Trfase_small"/>
</dbReference>
<dbReference type="RefSeq" id="WP_205159422.1">
    <property type="nucleotide sequence ID" value="NZ_JAFEUM010000007.1"/>
</dbReference>
<dbReference type="InterPro" id="IPR001917">
    <property type="entry name" value="Aminotrans_II_pyridoxalP_BS"/>
</dbReference>
<evidence type="ECO:0000256" key="9">
    <source>
        <dbReference type="ARBA" id="ARBA00022898"/>
    </source>
</evidence>
<keyword evidence="15" id="KW-1185">Reference proteome</keyword>
<evidence type="ECO:0000313" key="14">
    <source>
        <dbReference type="EMBL" id="MBM7037926.1"/>
    </source>
</evidence>
<evidence type="ECO:0000256" key="10">
    <source>
        <dbReference type="ARBA" id="ARBA00023102"/>
    </source>
</evidence>
<keyword evidence="7" id="KW-0028">Amino-acid biosynthesis</keyword>
<dbReference type="CDD" id="cd00609">
    <property type="entry name" value="AAT_like"/>
    <property type="match status" value="1"/>
</dbReference>
<evidence type="ECO:0000256" key="11">
    <source>
        <dbReference type="ARBA" id="ARBA00047481"/>
    </source>
</evidence>
<keyword evidence="6 14" id="KW-0032">Aminotransferase</keyword>
<name>A0ABS2HMK8_9VIBR</name>
<dbReference type="GO" id="GO:0004400">
    <property type="term" value="F:histidinol-phosphate transaminase activity"/>
    <property type="evidence" value="ECO:0007669"/>
    <property type="project" value="UniProtKB-EC"/>
</dbReference>
<evidence type="ECO:0000256" key="2">
    <source>
        <dbReference type="ARBA" id="ARBA00005011"/>
    </source>
</evidence>
<organism evidence="14 15">
    <name type="scientific">Vibrio ulleungensis</name>
    <dbReference type="NCBI Taxonomy" id="2807619"/>
    <lineage>
        <taxon>Bacteria</taxon>
        <taxon>Pseudomonadati</taxon>
        <taxon>Pseudomonadota</taxon>
        <taxon>Gammaproteobacteria</taxon>
        <taxon>Vibrionales</taxon>
        <taxon>Vibrionaceae</taxon>
        <taxon>Vibrio</taxon>
    </lineage>
</organism>